<sequence>MKYLIVITIILASLKSNCSFGQTDTAHIEHPPNGHNSPYRKAIHLKLDEAKFRHIKSLNHHYVVVEGTFYRLDRGLGLITLELDVKGLKRLYLKTDAQL</sequence>
<gene>
    <name evidence="2" type="ORF">JN11_01046</name>
</gene>
<dbReference type="OrthoDB" id="6293428at2"/>
<organism evidence="2 3">
    <name type="scientific">Mucilaginibacter frigoritolerans</name>
    <dbReference type="NCBI Taxonomy" id="652788"/>
    <lineage>
        <taxon>Bacteria</taxon>
        <taxon>Pseudomonadati</taxon>
        <taxon>Bacteroidota</taxon>
        <taxon>Sphingobacteriia</taxon>
        <taxon>Sphingobacteriales</taxon>
        <taxon>Sphingobacteriaceae</taxon>
        <taxon>Mucilaginibacter</taxon>
    </lineage>
</organism>
<proteinExistence type="predicted"/>
<keyword evidence="1" id="KW-0732">Signal</keyword>
<feature type="chain" id="PRO_5022199099" evidence="1">
    <location>
        <begin position="22"/>
        <end position="99"/>
    </location>
</feature>
<protein>
    <submittedName>
        <fullName evidence="2">Uncharacterized protein</fullName>
    </submittedName>
</protein>
<name>A0A562UCD5_9SPHI</name>
<comment type="caution">
    <text evidence="2">The sequence shown here is derived from an EMBL/GenBank/DDBJ whole genome shotgun (WGS) entry which is preliminary data.</text>
</comment>
<dbReference type="EMBL" id="VLLI01000002">
    <property type="protein sequence ID" value="TWJ03500.1"/>
    <property type="molecule type" value="Genomic_DNA"/>
</dbReference>
<dbReference type="RefSeq" id="WP_144910265.1">
    <property type="nucleotide sequence ID" value="NZ_VLLI01000002.1"/>
</dbReference>
<accession>A0A562UCD5</accession>
<evidence type="ECO:0000313" key="2">
    <source>
        <dbReference type="EMBL" id="TWJ03500.1"/>
    </source>
</evidence>
<feature type="signal peptide" evidence="1">
    <location>
        <begin position="1"/>
        <end position="21"/>
    </location>
</feature>
<keyword evidence="3" id="KW-1185">Reference proteome</keyword>
<evidence type="ECO:0000256" key="1">
    <source>
        <dbReference type="SAM" id="SignalP"/>
    </source>
</evidence>
<evidence type="ECO:0000313" key="3">
    <source>
        <dbReference type="Proteomes" id="UP000317010"/>
    </source>
</evidence>
<reference evidence="2 3" key="1">
    <citation type="submission" date="2019-07" db="EMBL/GenBank/DDBJ databases">
        <title>Genomic Encyclopedia of Archaeal and Bacterial Type Strains, Phase II (KMG-II): from individual species to whole genera.</title>
        <authorList>
            <person name="Goeker M."/>
        </authorList>
    </citation>
    <scope>NUCLEOTIDE SEQUENCE [LARGE SCALE GENOMIC DNA]</scope>
    <source>
        <strain evidence="2 3">ATCC BAA-1854</strain>
    </source>
</reference>
<dbReference type="Proteomes" id="UP000317010">
    <property type="component" value="Unassembled WGS sequence"/>
</dbReference>
<dbReference type="AlphaFoldDB" id="A0A562UCD5"/>